<feature type="compositionally biased region" description="Polar residues" evidence="1">
    <location>
        <begin position="598"/>
        <end position="624"/>
    </location>
</feature>
<organism evidence="2 3">
    <name type="scientific">Zymoseptoria tritici (strain CBS 115943 / IPO323)</name>
    <name type="common">Speckled leaf blotch fungus</name>
    <name type="synonym">Septoria tritici</name>
    <dbReference type="NCBI Taxonomy" id="336722"/>
    <lineage>
        <taxon>Eukaryota</taxon>
        <taxon>Fungi</taxon>
        <taxon>Dikarya</taxon>
        <taxon>Ascomycota</taxon>
        <taxon>Pezizomycotina</taxon>
        <taxon>Dothideomycetes</taxon>
        <taxon>Dothideomycetidae</taxon>
        <taxon>Mycosphaerellales</taxon>
        <taxon>Mycosphaerellaceae</taxon>
        <taxon>Zymoseptoria</taxon>
    </lineage>
</organism>
<feature type="compositionally biased region" description="Basic and acidic residues" evidence="1">
    <location>
        <begin position="352"/>
        <end position="365"/>
    </location>
</feature>
<feature type="region of interest" description="Disordered" evidence="1">
    <location>
        <begin position="501"/>
        <end position="711"/>
    </location>
</feature>
<dbReference type="VEuPathDB" id="FungiDB:ZTRI_1.1257"/>
<dbReference type="RefSeq" id="XP_003856427.1">
    <property type="nucleotide sequence ID" value="XM_003856379.1"/>
</dbReference>
<feature type="compositionally biased region" description="Basic and acidic residues" evidence="1">
    <location>
        <begin position="113"/>
        <end position="125"/>
    </location>
</feature>
<dbReference type="OMA" id="ANIGHQF"/>
<feature type="compositionally biased region" description="Acidic residues" evidence="1">
    <location>
        <begin position="366"/>
        <end position="385"/>
    </location>
</feature>
<keyword evidence="3" id="KW-1185">Reference proteome</keyword>
<dbReference type="InParanoid" id="F9WZF4"/>
<reference evidence="2 3" key="1">
    <citation type="journal article" date="2011" name="PLoS Genet.">
        <title>Finished genome of the fungal wheat pathogen Mycosphaerella graminicola reveals dispensome structure, chromosome plasticity, and stealth pathogenesis.</title>
        <authorList>
            <person name="Goodwin S.B."/>
            <person name="Ben M'barek S."/>
            <person name="Dhillon B."/>
            <person name="Wittenberg A.H.J."/>
            <person name="Crane C.F."/>
            <person name="Hane J.K."/>
            <person name="Foster A.J."/>
            <person name="Van der Lee T.A.J."/>
            <person name="Grimwood J."/>
            <person name="Aerts A."/>
            <person name="Antoniw J."/>
            <person name="Bailey A."/>
            <person name="Bluhm B."/>
            <person name="Bowler J."/>
            <person name="Bristow J."/>
            <person name="van der Burgt A."/>
            <person name="Canto-Canche B."/>
            <person name="Churchill A.C.L."/>
            <person name="Conde-Ferraez L."/>
            <person name="Cools H.J."/>
            <person name="Coutinho P.M."/>
            <person name="Csukai M."/>
            <person name="Dehal P."/>
            <person name="De Wit P."/>
            <person name="Donzelli B."/>
            <person name="van de Geest H.C."/>
            <person name="van Ham R.C.H.J."/>
            <person name="Hammond-Kosack K.E."/>
            <person name="Henrissat B."/>
            <person name="Kilian A."/>
            <person name="Kobayashi A.K."/>
            <person name="Koopmann E."/>
            <person name="Kourmpetis Y."/>
            <person name="Kuzniar A."/>
            <person name="Lindquist E."/>
            <person name="Lombard V."/>
            <person name="Maliepaard C."/>
            <person name="Martins N."/>
            <person name="Mehrabi R."/>
            <person name="Nap J.P.H."/>
            <person name="Ponomarenko A."/>
            <person name="Rudd J.J."/>
            <person name="Salamov A."/>
            <person name="Schmutz J."/>
            <person name="Schouten H.J."/>
            <person name="Shapiro H."/>
            <person name="Stergiopoulos I."/>
            <person name="Torriani S.F.F."/>
            <person name="Tu H."/>
            <person name="de Vries R.P."/>
            <person name="Waalwijk C."/>
            <person name="Ware S.B."/>
            <person name="Wiebenga A."/>
            <person name="Zwiers L.-H."/>
            <person name="Oliver R.P."/>
            <person name="Grigoriev I.V."/>
            <person name="Kema G.H.J."/>
        </authorList>
    </citation>
    <scope>NUCLEOTIDE SEQUENCE [LARGE SCALE GENOMIC DNA]</scope>
    <source>
        <strain evidence="3">CBS 115943 / IPO323</strain>
    </source>
</reference>
<evidence type="ECO:0000313" key="2">
    <source>
        <dbReference type="EMBL" id="EGP91403.1"/>
    </source>
</evidence>
<sequence length="711" mass="79187">MDWTGGTRRRFAAKGKGNGILRKQKAHFAKVRAGEHPTLTGRLREGSATRQIRPSMLDPNGINDEETPRRQSRSQGSGVARPKVGHGQAATSRRFPSPAPRRRGRMPGITKHPRAETALDEESKRTTARQQLLARSDWLGLEVTRPVKMKFPSNREQDRVGKRRKIEKQHIRKTIPAEKQVFSHIDGIKTRVLEPDSVSVDDNIRIRIGTDAFASQTQRSRLFCTPPNPSLAPPSTAFSDESMLLDAQSYASEARFNRQVGAKQLQPQAGGHWQHSSVEFESFPPHAVQADAEQSQRACSEASFESLTNREPCSPGLPTIEGTFSSEEQWSLQQMDQLVYPTMLDDGQDTAHYGRAEPRQLVPRDVEDEEQEVNGDEVEAESEAEDDELLWKRMMHIKQTESSDASVVAVRSSSEHLTQPTEVLNTDEEPANELSHRIYQDNRAIERLDYTAAEIPRSPLKKAVQENLPERLNFISNDNEEDEDEDEDDLWRKFVLGSTSTQDSSLAGRRRQAASDTESILPILKPTSCPSEEHLRSDRATLGGSVYHVGTQPDNISQARQSDSRTDSSSEGQTNTSMVDHTTTLRSDRATLGGSLYDTGTQQDVTSHAVSTDSSSERQTNTSMIGHATTAGPANEDIDEDDEAEVPPPRTYSRPSRPPGSKLDPRRFKQSRKRAPYAPLPRVVPRFLPTISTATTPATKSPYDLSDSLSF</sequence>
<feature type="compositionally biased region" description="Polar residues" evidence="1">
    <location>
        <begin position="569"/>
        <end position="585"/>
    </location>
</feature>
<gene>
    <name evidence="2" type="ORF">MYCGRDRAFT_89632</name>
</gene>
<dbReference type="GeneID" id="13399174"/>
<dbReference type="EMBL" id="CM001196">
    <property type="protein sequence ID" value="EGP91403.1"/>
    <property type="molecule type" value="Genomic_DNA"/>
</dbReference>
<dbReference type="OrthoDB" id="5426563at2759"/>
<evidence type="ECO:0000313" key="3">
    <source>
        <dbReference type="Proteomes" id="UP000008062"/>
    </source>
</evidence>
<proteinExistence type="predicted"/>
<dbReference type="eggNOG" id="ENOG502SVDD">
    <property type="taxonomic scope" value="Eukaryota"/>
</dbReference>
<dbReference type="HOGENOM" id="CLU_422824_0_0_1"/>
<dbReference type="AlphaFoldDB" id="F9WZF4"/>
<feature type="region of interest" description="Disordered" evidence="1">
    <location>
        <begin position="345"/>
        <end position="385"/>
    </location>
</feature>
<feature type="compositionally biased region" description="Acidic residues" evidence="1">
    <location>
        <begin position="636"/>
        <end position="645"/>
    </location>
</feature>
<feature type="compositionally biased region" description="Polar residues" evidence="1">
    <location>
        <begin position="690"/>
        <end position="699"/>
    </location>
</feature>
<dbReference type="Proteomes" id="UP000008062">
    <property type="component" value="Chromosome 1"/>
</dbReference>
<feature type="region of interest" description="Disordered" evidence="1">
    <location>
        <begin position="1"/>
        <end position="127"/>
    </location>
</feature>
<dbReference type="KEGG" id="ztr:MYCGRDRAFT_89632"/>
<feature type="compositionally biased region" description="Polar residues" evidence="1">
    <location>
        <begin position="552"/>
        <end position="561"/>
    </location>
</feature>
<evidence type="ECO:0000256" key="1">
    <source>
        <dbReference type="SAM" id="MobiDB-lite"/>
    </source>
</evidence>
<name>F9WZF4_ZYMTI</name>
<protein>
    <submittedName>
        <fullName evidence="2">Uncharacterized protein</fullName>
    </submittedName>
</protein>
<accession>F9WZF4</accession>
<feature type="compositionally biased region" description="Low complexity" evidence="1">
    <location>
        <begin position="651"/>
        <end position="661"/>
    </location>
</feature>